<dbReference type="SMART" id="SM00919">
    <property type="entry name" value="Malic_M"/>
    <property type="match status" value="1"/>
</dbReference>
<dbReference type="RefSeq" id="WP_317942642.1">
    <property type="nucleotide sequence ID" value="NZ_JAUBDI010000004.1"/>
</dbReference>
<dbReference type="InterPro" id="IPR051674">
    <property type="entry name" value="Malate_Decarboxylase"/>
</dbReference>
<comment type="similarity">
    <text evidence="3 6">Belongs to the malic enzymes family.</text>
</comment>
<evidence type="ECO:0000259" key="8">
    <source>
        <dbReference type="SMART" id="SM01274"/>
    </source>
</evidence>
<dbReference type="PANTHER" id="PTHR43237:SF4">
    <property type="entry name" value="NADP-DEPENDENT MALIC ENZYME"/>
    <property type="match status" value="1"/>
</dbReference>
<dbReference type="InterPro" id="IPR012302">
    <property type="entry name" value="Malic_NAD-bd"/>
</dbReference>
<comment type="cofactor">
    <cofactor evidence="2">
        <name>Mg(2+)</name>
        <dbReference type="ChEBI" id="CHEBI:18420"/>
    </cofactor>
</comment>
<evidence type="ECO:0000256" key="6">
    <source>
        <dbReference type="RuleBase" id="RU003427"/>
    </source>
</evidence>
<evidence type="ECO:0000256" key="4">
    <source>
        <dbReference type="ARBA" id="ARBA00022723"/>
    </source>
</evidence>
<dbReference type="InterPro" id="IPR037062">
    <property type="entry name" value="Malic_N_dom_sf"/>
</dbReference>
<feature type="domain" description="Malic enzyme N-terminal" evidence="8">
    <location>
        <begin position="16"/>
        <end position="149"/>
    </location>
</feature>
<dbReference type="InterPro" id="IPR046346">
    <property type="entry name" value="Aminoacid_DH-like_N_sf"/>
</dbReference>
<dbReference type="Pfam" id="PF03949">
    <property type="entry name" value="Malic_M"/>
    <property type="match status" value="1"/>
</dbReference>
<dbReference type="Pfam" id="PF00390">
    <property type="entry name" value="malic"/>
    <property type="match status" value="1"/>
</dbReference>
<evidence type="ECO:0000256" key="3">
    <source>
        <dbReference type="ARBA" id="ARBA00008785"/>
    </source>
</evidence>
<dbReference type="PANTHER" id="PTHR43237">
    <property type="entry name" value="NADP-DEPENDENT MALIC ENZYME"/>
    <property type="match status" value="1"/>
</dbReference>
<dbReference type="PIRSF" id="PIRSF000106">
    <property type="entry name" value="ME"/>
    <property type="match status" value="1"/>
</dbReference>
<evidence type="ECO:0000256" key="1">
    <source>
        <dbReference type="ARBA" id="ARBA00001936"/>
    </source>
</evidence>
<evidence type="ECO:0000256" key="2">
    <source>
        <dbReference type="ARBA" id="ARBA00001946"/>
    </source>
</evidence>
<reference evidence="9 10" key="1">
    <citation type="submission" date="2023-06" db="EMBL/GenBank/DDBJ databases">
        <title>Sporosarcina sp. nov., isolated from Korean traditional fermented seafood 'Jeotgal'.</title>
        <authorList>
            <person name="Yang A.I."/>
            <person name="Shin N.-R."/>
        </authorList>
    </citation>
    <scope>NUCLEOTIDE SEQUENCE [LARGE SCALE GENOMIC DNA]</scope>
    <source>
        <strain evidence="9 10">KCTC13119</strain>
    </source>
</reference>
<evidence type="ECO:0000256" key="5">
    <source>
        <dbReference type="ARBA" id="ARBA00023002"/>
    </source>
</evidence>
<dbReference type="Proteomes" id="UP001282284">
    <property type="component" value="Unassembled WGS sequence"/>
</dbReference>
<dbReference type="Gene3D" id="3.40.50.10380">
    <property type="entry name" value="Malic enzyme, N-terminal domain"/>
    <property type="match status" value="1"/>
</dbReference>
<dbReference type="EMBL" id="JAUBDI010000004">
    <property type="protein sequence ID" value="MDW0112747.1"/>
    <property type="molecule type" value="Genomic_DNA"/>
</dbReference>
<evidence type="ECO:0000313" key="10">
    <source>
        <dbReference type="Proteomes" id="UP001282284"/>
    </source>
</evidence>
<evidence type="ECO:0000259" key="7">
    <source>
        <dbReference type="SMART" id="SM00919"/>
    </source>
</evidence>
<dbReference type="PRINTS" id="PR00072">
    <property type="entry name" value="MALOXRDTASE"/>
</dbReference>
<keyword evidence="4 6" id="KW-0479">Metal-binding</keyword>
<sequence>MTKEYHSALAMHGLHKGKMEVVSKVSLDNTKDLSLAYSPGVAEPCLEIAKEPTTVYDYTIKGNLVAVITDGTAVLGLGDIGPEAALPVMEGKALLLKRFADVDAFPICLATKDVEEIIQTVKLMSPTFGGINLEDISAPRCFEIEQRLRQECEIPVFHDDQHGTAIVVAAGLINAFKLTGKDLKTAKIVVNGAGAAGIAIVKHLLTIGCKDIILCDSKGTIYEGRTNGMNPIKNEMAALTNPTAVKGSLADALAGSDVFIGVSVADLLTEEMIASMNEGPVLFALANPNPEIMPARAKQYGARIIATGRSDFPNQVNNVLAFPGIFRGALDVRATDINEQMKMAATVAIASLIDEKDLHEDYIIPDPFDDRVASAVAQAVSEAAITTGVATLQVMPTA</sequence>
<keyword evidence="5" id="KW-0560">Oxidoreductase</keyword>
<feature type="domain" description="Malic enzyme NAD-binding" evidence="7">
    <location>
        <begin position="161"/>
        <end position="385"/>
    </location>
</feature>
<dbReference type="SUPFAM" id="SSF53223">
    <property type="entry name" value="Aminoacid dehydrogenase-like, N-terminal domain"/>
    <property type="match status" value="1"/>
</dbReference>
<dbReference type="PROSITE" id="PS00331">
    <property type="entry name" value="MALIC_ENZYMES"/>
    <property type="match status" value="1"/>
</dbReference>
<comment type="cofactor">
    <cofactor evidence="1">
        <name>Mn(2+)</name>
        <dbReference type="ChEBI" id="CHEBI:29035"/>
    </cofactor>
</comment>
<accession>A0ABU4GAY2</accession>
<proteinExistence type="inferred from homology"/>
<gene>
    <name evidence="9" type="ORF">QT711_06085</name>
</gene>
<dbReference type="InterPro" id="IPR015884">
    <property type="entry name" value="Malic_enzyme_CS"/>
</dbReference>
<organism evidence="9 10">
    <name type="scientific">Sporosarcina saromensis</name>
    <dbReference type="NCBI Taxonomy" id="359365"/>
    <lineage>
        <taxon>Bacteria</taxon>
        <taxon>Bacillati</taxon>
        <taxon>Bacillota</taxon>
        <taxon>Bacilli</taxon>
        <taxon>Bacillales</taxon>
        <taxon>Caryophanaceae</taxon>
        <taxon>Sporosarcina</taxon>
    </lineage>
</organism>
<comment type="caution">
    <text evidence="9">The sequence shown here is derived from an EMBL/GenBank/DDBJ whole genome shotgun (WGS) entry which is preliminary data.</text>
</comment>
<dbReference type="SMART" id="SM01274">
    <property type="entry name" value="malic"/>
    <property type="match status" value="1"/>
</dbReference>
<evidence type="ECO:0000313" key="9">
    <source>
        <dbReference type="EMBL" id="MDW0112747.1"/>
    </source>
</evidence>
<dbReference type="InterPro" id="IPR045213">
    <property type="entry name" value="Malic_NAD-bd_bact_type"/>
</dbReference>
<protein>
    <submittedName>
        <fullName evidence="9">Malic enzyme-like NAD(P)-binding protein</fullName>
    </submittedName>
</protein>
<dbReference type="InterPro" id="IPR012301">
    <property type="entry name" value="Malic_N_dom"/>
</dbReference>
<keyword evidence="10" id="KW-1185">Reference proteome</keyword>
<dbReference type="InterPro" id="IPR036291">
    <property type="entry name" value="NAD(P)-bd_dom_sf"/>
</dbReference>
<name>A0ABU4GAY2_9BACL</name>
<dbReference type="CDD" id="cd05311">
    <property type="entry name" value="NAD_bind_2_malic_enz"/>
    <property type="match status" value="1"/>
</dbReference>
<dbReference type="SUPFAM" id="SSF51735">
    <property type="entry name" value="NAD(P)-binding Rossmann-fold domains"/>
    <property type="match status" value="1"/>
</dbReference>
<dbReference type="Gene3D" id="3.40.50.720">
    <property type="entry name" value="NAD(P)-binding Rossmann-like Domain"/>
    <property type="match status" value="1"/>
</dbReference>
<dbReference type="InterPro" id="IPR001891">
    <property type="entry name" value="Malic_OxRdtase"/>
</dbReference>